<dbReference type="VEuPathDB" id="FungiDB:B1J91_C04609g"/>
<dbReference type="PANTHER" id="PTHR10589">
    <property type="entry name" value="UBIQUITIN CARBOXYL-TERMINAL HYDROLASE"/>
    <property type="match status" value="1"/>
</dbReference>
<evidence type="ECO:0000313" key="11">
    <source>
        <dbReference type="EMBL" id="KTA99519.1"/>
    </source>
</evidence>
<evidence type="ECO:0000256" key="1">
    <source>
        <dbReference type="ARBA" id="ARBA00000707"/>
    </source>
</evidence>
<evidence type="ECO:0000256" key="4">
    <source>
        <dbReference type="ARBA" id="ARBA00022786"/>
    </source>
</evidence>
<dbReference type="InterPro" id="IPR038765">
    <property type="entry name" value="Papain-like_cys_pep_sf"/>
</dbReference>
<dbReference type="PANTHER" id="PTHR10589:SF17">
    <property type="entry name" value="UBIQUITIN CARBOXYL-TERMINAL HYDROLASE"/>
    <property type="match status" value="1"/>
</dbReference>
<protein>
    <recommendedName>
        <fullName evidence="8">Ubiquitin carboxyl-terminal hydrolase</fullName>
        <ecNumber evidence="8">3.4.19.12</ecNumber>
    </recommendedName>
</protein>
<dbReference type="AlphaFoldDB" id="A0A0W0E155"/>
<name>A0A0W0E155_CANGB</name>
<comment type="caution">
    <text evidence="11">The sequence shown here is derived from an EMBL/GenBank/DDBJ whole genome shotgun (WGS) entry which is preliminary data.</text>
</comment>
<dbReference type="InterPro" id="IPR036959">
    <property type="entry name" value="Peptidase_C12_UCH_sf"/>
</dbReference>
<sequence length="246" mass="26655">MAAVVPMESSPEVFNHVAHLLGLDDAHVFVDVYSLDDPDLLAMVPRPVSAIVLLFPLTEGLREPIASGDAGKGRDNGSDNGSEAGNGSGVSWFRQSIKNACGLYAVLHALSNNKEILEPTSVLGNFLESHSAMRFDDEQTNKFVLDAADKYRETFTMGSTSYPQDVDPSQIEVNLHFVTYVVQNGHVYELDGRRAGPLDLGTADDSASDILAQPLLKSRIQELMSAAQNSQDSLNFSILGLTEAWD</sequence>
<evidence type="ECO:0000256" key="9">
    <source>
        <dbReference type="SAM" id="MobiDB-lite"/>
    </source>
</evidence>
<feature type="site" description="Transition state stabilizer" evidence="7">
    <location>
        <position position="95"/>
    </location>
</feature>
<dbReference type="PROSITE" id="PS00140">
    <property type="entry name" value="UCH_1"/>
    <property type="match status" value="1"/>
</dbReference>
<dbReference type="PRINTS" id="PR00707">
    <property type="entry name" value="UBCTHYDRLASE"/>
</dbReference>
<proteinExistence type="inferred from homology"/>
<dbReference type="PROSITE" id="PS52048">
    <property type="entry name" value="UCH_DOMAIN"/>
    <property type="match status" value="1"/>
</dbReference>
<gene>
    <name evidence="11" type="ORF">AO440_000465</name>
</gene>
<evidence type="ECO:0000256" key="6">
    <source>
        <dbReference type="ARBA" id="ARBA00022807"/>
    </source>
</evidence>
<evidence type="ECO:0000256" key="8">
    <source>
        <dbReference type="RuleBase" id="RU361215"/>
    </source>
</evidence>
<keyword evidence="6 7" id="KW-0788">Thiol protease</keyword>
<dbReference type="GO" id="GO:0006511">
    <property type="term" value="P:ubiquitin-dependent protein catabolic process"/>
    <property type="evidence" value="ECO:0007669"/>
    <property type="project" value="UniProtKB-UniRule"/>
</dbReference>
<dbReference type="InterPro" id="IPR057254">
    <property type="entry name" value="UCH_AS"/>
</dbReference>
<evidence type="ECO:0000256" key="3">
    <source>
        <dbReference type="ARBA" id="ARBA00022670"/>
    </source>
</evidence>
<accession>A0A0W0E155</accession>
<dbReference type="Gene3D" id="3.40.532.10">
    <property type="entry name" value="Peptidase C12, ubiquitin carboxyl-terminal hydrolase"/>
    <property type="match status" value="1"/>
</dbReference>
<comment type="similarity">
    <text evidence="2 7 8">Belongs to the peptidase C12 family.</text>
</comment>
<keyword evidence="3 7" id="KW-0645">Protease</keyword>
<evidence type="ECO:0000256" key="2">
    <source>
        <dbReference type="ARBA" id="ARBA00009326"/>
    </source>
</evidence>
<keyword evidence="5 7" id="KW-0378">Hydrolase</keyword>
<evidence type="ECO:0000313" key="12">
    <source>
        <dbReference type="Proteomes" id="UP000054886"/>
    </source>
</evidence>
<feature type="region of interest" description="Disordered" evidence="9">
    <location>
        <begin position="65"/>
        <end position="85"/>
    </location>
</feature>
<dbReference type="SUPFAM" id="SSF54001">
    <property type="entry name" value="Cysteine proteinases"/>
    <property type="match status" value="1"/>
</dbReference>
<keyword evidence="4 7" id="KW-0833">Ubl conjugation pathway</keyword>
<dbReference type="VEuPathDB" id="FungiDB:GWK60_C04125"/>
<dbReference type="GO" id="GO:0005737">
    <property type="term" value="C:cytoplasm"/>
    <property type="evidence" value="ECO:0007669"/>
    <property type="project" value="TreeGrafter"/>
</dbReference>
<dbReference type="GO" id="GO:0016579">
    <property type="term" value="P:protein deubiquitination"/>
    <property type="evidence" value="ECO:0007669"/>
    <property type="project" value="TreeGrafter"/>
</dbReference>
<dbReference type="EMBL" id="LLZZ01000144">
    <property type="protein sequence ID" value="KTA99519.1"/>
    <property type="molecule type" value="Genomic_DNA"/>
</dbReference>
<dbReference type="Pfam" id="PF01088">
    <property type="entry name" value="Peptidase_C12"/>
    <property type="match status" value="1"/>
</dbReference>
<reference evidence="11 12" key="1">
    <citation type="submission" date="2015-10" db="EMBL/GenBank/DDBJ databases">
        <title>Draft genomes sequences of Candida glabrata isolates 1A, 1B, 2A, 2B, 3A and 3B.</title>
        <authorList>
            <person name="Haavelsrud O.E."/>
            <person name="Gaustad P."/>
        </authorList>
    </citation>
    <scope>NUCLEOTIDE SEQUENCE [LARGE SCALE GENOMIC DNA]</scope>
    <source>
        <strain evidence="11">910700640</strain>
    </source>
</reference>
<comment type="catalytic activity">
    <reaction evidence="1 7 8">
        <text>Thiol-dependent hydrolysis of ester, thioester, amide, peptide and isopeptide bonds formed by the C-terminal Gly of ubiquitin (a 76-residue protein attached to proteins as an intracellular targeting signal).</text>
        <dbReference type="EC" id="3.4.19.12"/>
    </reaction>
</comment>
<feature type="domain" description="UCH catalytic" evidence="10">
    <location>
        <begin position="3"/>
        <end position="243"/>
    </location>
</feature>
<organism evidence="11 12">
    <name type="scientific">Candida glabrata</name>
    <name type="common">Yeast</name>
    <name type="synonym">Torulopsis glabrata</name>
    <dbReference type="NCBI Taxonomy" id="5478"/>
    <lineage>
        <taxon>Eukaryota</taxon>
        <taxon>Fungi</taxon>
        <taxon>Dikarya</taxon>
        <taxon>Ascomycota</taxon>
        <taxon>Saccharomycotina</taxon>
        <taxon>Saccharomycetes</taxon>
        <taxon>Saccharomycetales</taxon>
        <taxon>Saccharomycetaceae</taxon>
        <taxon>Nakaseomyces</taxon>
    </lineage>
</organism>
<dbReference type="Proteomes" id="UP000054886">
    <property type="component" value="Unassembled WGS sequence"/>
</dbReference>
<dbReference type="EC" id="3.4.19.12" evidence="8"/>
<evidence type="ECO:0000259" key="10">
    <source>
        <dbReference type="PROSITE" id="PS52048"/>
    </source>
</evidence>
<evidence type="ECO:0000256" key="5">
    <source>
        <dbReference type="ARBA" id="ARBA00022801"/>
    </source>
</evidence>
<feature type="active site" description="Nucleophile" evidence="7">
    <location>
        <position position="101"/>
    </location>
</feature>
<dbReference type="GO" id="GO:0004843">
    <property type="term" value="F:cysteine-type deubiquitinase activity"/>
    <property type="evidence" value="ECO:0007669"/>
    <property type="project" value="UniProtKB-UniRule"/>
</dbReference>
<dbReference type="InterPro" id="IPR001578">
    <property type="entry name" value="Peptidase_C12_UCH"/>
</dbReference>
<evidence type="ECO:0000256" key="7">
    <source>
        <dbReference type="PROSITE-ProRule" id="PRU01393"/>
    </source>
</evidence>
<feature type="site" description="Important for enzyme activity" evidence="7">
    <location>
        <position position="191"/>
    </location>
</feature>
<feature type="active site" description="Proton donor" evidence="7">
    <location>
        <position position="176"/>
    </location>
</feature>
<dbReference type="VEuPathDB" id="FungiDB:GVI51_C04367"/>
<dbReference type="VEuPathDB" id="FungiDB:CAGL0C04609g"/>